<feature type="region of interest" description="Disordered" evidence="1">
    <location>
        <begin position="327"/>
        <end position="408"/>
    </location>
</feature>
<sequence>MNNADLLMAALRQTAAGKTGTKGGLNGGAHAKDGKEKADHFREQLRLVSKETKAVTPHVAKTADDAKIVDAKPMLDAASVLAELTGEVAQKPNVSDDQADDDDSKATKGDESATKSAPWRGPDPALSAVMAKLDHAHSPLPSDDKAVARISVPDVKTDDAPRDPAKLIQAATADVPDADAAATQRFTLAVETTDTKPLPVAKAVVREQETHFEPVQQVTTLQKIVDRMATDLVTVASLEGARAADVPGLETNKAADSRPVRMMTLELDPPNLGSVTVKMRLAGDSVEIHLTADRYETTQMLRQERGALTDAMQSAGYTFDIAAIDHTRTPDSSLNNGQQQQQQQAPSDQRSSLPSSGGSQADGGSGRSSGDAQSGARHNRQDHEQSPRPSERQQDQNSNRVRSSTVYI</sequence>
<protein>
    <submittedName>
        <fullName evidence="3">Flagellar hook-length control protein FliK</fullName>
    </submittedName>
</protein>
<dbReference type="Gene3D" id="3.30.750.140">
    <property type="match status" value="1"/>
</dbReference>
<evidence type="ECO:0000256" key="1">
    <source>
        <dbReference type="SAM" id="MobiDB-lite"/>
    </source>
</evidence>
<organism evidence="3 4">
    <name type="scientific">Tardiphaga robiniae</name>
    <dbReference type="NCBI Taxonomy" id="943830"/>
    <lineage>
        <taxon>Bacteria</taxon>
        <taxon>Pseudomonadati</taxon>
        <taxon>Pseudomonadota</taxon>
        <taxon>Alphaproteobacteria</taxon>
        <taxon>Hyphomicrobiales</taxon>
        <taxon>Nitrobacteraceae</taxon>
        <taxon>Tardiphaga</taxon>
    </lineage>
</organism>
<keyword evidence="3" id="KW-0969">Cilium</keyword>
<feature type="compositionally biased region" description="Polar residues" evidence="1">
    <location>
        <begin position="345"/>
        <end position="354"/>
    </location>
</feature>
<feature type="compositionally biased region" description="Basic and acidic residues" evidence="1">
    <location>
        <begin position="104"/>
        <end position="113"/>
    </location>
</feature>
<dbReference type="InterPro" id="IPR038610">
    <property type="entry name" value="FliK-like_C_sf"/>
</dbReference>
<evidence type="ECO:0000313" key="3">
    <source>
        <dbReference type="EMBL" id="QND73734.1"/>
    </source>
</evidence>
<dbReference type="InterPro" id="IPR021136">
    <property type="entry name" value="Flagellar_hook_control-like_C"/>
</dbReference>
<feature type="compositionally biased region" description="Polar residues" evidence="1">
    <location>
        <begin position="395"/>
        <end position="408"/>
    </location>
</feature>
<keyword evidence="3" id="KW-0966">Cell projection</keyword>
<dbReference type="RefSeq" id="WP_184512382.1">
    <property type="nucleotide sequence ID" value="NZ_CP050292.1"/>
</dbReference>
<feature type="region of interest" description="Disordered" evidence="1">
    <location>
        <begin position="17"/>
        <end position="37"/>
    </location>
</feature>
<proteinExistence type="predicted"/>
<keyword evidence="3" id="KW-0282">Flagellum</keyword>
<dbReference type="Pfam" id="PF02120">
    <property type="entry name" value="Flg_hook"/>
    <property type="match status" value="1"/>
</dbReference>
<gene>
    <name evidence="3" type="ORF">HB776_22915</name>
</gene>
<name>A0A7G6U402_9BRAD</name>
<evidence type="ECO:0000313" key="4">
    <source>
        <dbReference type="Proteomes" id="UP000515291"/>
    </source>
</evidence>
<accession>A0A7G6U402</accession>
<evidence type="ECO:0000259" key="2">
    <source>
        <dbReference type="Pfam" id="PF02120"/>
    </source>
</evidence>
<dbReference type="EMBL" id="CP050292">
    <property type="protein sequence ID" value="QND73734.1"/>
    <property type="molecule type" value="Genomic_DNA"/>
</dbReference>
<dbReference type="KEGG" id="trb:HB776_22915"/>
<reference evidence="4" key="1">
    <citation type="journal article" date="2020" name="Mol. Plant Microbe">
        <title>Rhizobial microsymbionts of the narrowly endemic Oxytropis species growing in Kamchatka are characterized by significant genetic diversity and possess a set of genes that are associated with T3SS and T6SS secretion systems and can affect the development of symbiosis.</title>
        <authorList>
            <person name="Safronova V."/>
            <person name="Guro P."/>
            <person name="Sazanova A."/>
            <person name="Kuznetsova I."/>
            <person name="Belimov A."/>
            <person name="Yakubov V."/>
            <person name="Chirak E."/>
            <person name="Afonin A."/>
            <person name="Gogolev Y."/>
            <person name="Andronov E."/>
            <person name="Tikhonovich I."/>
        </authorList>
    </citation>
    <scope>NUCLEOTIDE SEQUENCE [LARGE SCALE GENOMIC DNA]</scope>
    <source>
        <strain evidence="4">581</strain>
    </source>
</reference>
<feature type="compositionally biased region" description="Basic and acidic residues" evidence="1">
    <location>
        <begin position="379"/>
        <end position="394"/>
    </location>
</feature>
<dbReference type="Proteomes" id="UP000515291">
    <property type="component" value="Chromosome"/>
</dbReference>
<feature type="domain" description="Flagellar hook-length control protein-like C-terminal" evidence="2">
    <location>
        <begin position="252"/>
        <end position="322"/>
    </location>
</feature>
<dbReference type="AlphaFoldDB" id="A0A7G6U402"/>
<dbReference type="CDD" id="cd17470">
    <property type="entry name" value="T3SS_Flik_C"/>
    <property type="match status" value="1"/>
</dbReference>
<feature type="region of interest" description="Disordered" evidence="1">
    <location>
        <begin position="88"/>
        <end position="124"/>
    </location>
</feature>